<evidence type="ECO:0000313" key="3">
    <source>
        <dbReference type="EMBL" id="CAI9946980.1"/>
    </source>
</evidence>
<accession>A0AA86PVA7</accession>
<evidence type="ECO:0000313" key="6">
    <source>
        <dbReference type="Proteomes" id="UP001642409"/>
    </source>
</evidence>
<protein>
    <submittedName>
        <fullName evidence="3">EF-hand domain pair-containing protein</fullName>
    </submittedName>
    <submittedName>
        <fullName evidence="4">EF-hand_domain pair-containing protein</fullName>
    </submittedName>
</protein>
<evidence type="ECO:0000313" key="5">
    <source>
        <dbReference type="EMBL" id="CAL6113583.1"/>
    </source>
</evidence>
<dbReference type="GO" id="GO:0005509">
    <property type="term" value="F:calcium ion binding"/>
    <property type="evidence" value="ECO:0007669"/>
    <property type="project" value="InterPro"/>
</dbReference>
<feature type="domain" description="EF-hand" evidence="1">
    <location>
        <begin position="68"/>
        <end position="103"/>
    </location>
</feature>
<dbReference type="SUPFAM" id="SSF47473">
    <property type="entry name" value="EF-hand"/>
    <property type="match status" value="1"/>
</dbReference>
<evidence type="ECO:0000313" key="2">
    <source>
        <dbReference type="EMBL" id="CAI9917752.1"/>
    </source>
</evidence>
<name>A0AA86PVA7_9EUKA</name>
<dbReference type="EMBL" id="CATOUU010000138">
    <property type="protein sequence ID" value="CAI9917752.1"/>
    <property type="molecule type" value="Genomic_DNA"/>
</dbReference>
<dbReference type="InterPro" id="IPR011992">
    <property type="entry name" value="EF-hand-dom_pair"/>
</dbReference>
<dbReference type="InterPro" id="IPR002048">
    <property type="entry name" value="EF_hand_dom"/>
</dbReference>
<dbReference type="AlphaFoldDB" id="A0AA86PVA7"/>
<evidence type="ECO:0000313" key="4">
    <source>
        <dbReference type="EMBL" id="CAL6112752.1"/>
    </source>
</evidence>
<gene>
    <name evidence="3" type="ORF">HINF_LOCUS34625</name>
    <name evidence="2" type="ORF">HINF_LOCUS5397</name>
    <name evidence="4" type="ORF">HINF_LOCUS77186</name>
    <name evidence="5" type="ORF">HINF_LOCUS77577</name>
</gene>
<reference evidence="3" key="1">
    <citation type="submission" date="2023-06" db="EMBL/GenBank/DDBJ databases">
        <authorList>
            <person name="Kurt Z."/>
        </authorList>
    </citation>
    <scope>NUCLEOTIDE SEQUENCE</scope>
</reference>
<dbReference type="EMBL" id="CAXDID020000769">
    <property type="protein sequence ID" value="CAL6113583.1"/>
    <property type="molecule type" value="Genomic_DNA"/>
</dbReference>
<keyword evidence="6" id="KW-1185">Reference proteome</keyword>
<dbReference type="EMBL" id="CATOUU010000771">
    <property type="protein sequence ID" value="CAI9946980.1"/>
    <property type="molecule type" value="Genomic_DNA"/>
</dbReference>
<evidence type="ECO:0000259" key="1">
    <source>
        <dbReference type="PROSITE" id="PS50222"/>
    </source>
</evidence>
<dbReference type="PROSITE" id="PS50222">
    <property type="entry name" value="EF_HAND_2"/>
    <property type="match status" value="1"/>
</dbReference>
<dbReference type="Proteomes" id="UP001642409">
    <property type="component" value="Unassembled WGS sequence"/>
</dbReference>
<proteinExistence type="predicted"/>
<reference evidence="4 6" key="2">
    <citation type="submission" date="2024-07" db="EMBL/GenBank/DDBJ databases">
        <authorList>
            <person name="Akdeniz Z."/>
        </authorList>
    </citation>
    <scope>NUCLEOTIDE SEQUENCE [LARGE SCALE GENOMIC DNA]</scope>
</reference>
<dbReference type="EMBL" id="CAXDID020000746">
    <property type="protein sequence ID" value="CAL6112752.1"/>
    <property type="molecule type" value="Genomic_DNA"/>
</dbReference>
<comment type="caution">
    <text evidence="3">The sequence shown here is derived from an EMBL/GenBank/DDBJ whole genome shotgun (WGS) entry which is preliminary data.</text>
</comment>
<sequence>MSFQDLFIKYASNSQISIDKLLDILNFMNVNNANIQTVKQLVQLICHSSQSDLGYEEFARVVYILQKCEKDAQKAVFLSADTEQKGYLSPSELHQLMCSLGLVSPFQQILKLKISQNISYEDFCLILKEMSEK</sequence>
<dbReference type="Gene3D" id="1.10.238.10">
    <property type="entry name" value="EF-hand"/>
    <property type="match status" value="1"/>
</dbReference>
<organism evidence="3">
    <name type="scientific">Hexamita inflata</name>
    <dbReference type="NCBI Taxonomy" id="28002"/>
    <lineage>
        <taxon>Eukaryota</taxon>
        <taxon>Metamonada</taxon>
        <taxon>Diplomonadida</taxon>
        <taxon>Hexamitidae</taxon>
        <taxon>Hexamitinae</taxon>
        <taxon>Hexamita</taxon>
    </lineage>
</organism>